<evidence type="ECO:0000313" key="2">
    <source>
        <dbReference type="EMBL" id="KAB1064845.1"/>
    </source>
</evidence>
<proteinExistence type="predicted"/>
<dbReference type="AlphaFoldDB" id="A0A6N6M8X4"/>
<keyword evidence="3" id="KW-1185">Reference proteome</keyword>
<gene>
    <name evidence="2" type="ORF">F3059_05680</name>
</gene>
<sequence length="335" mass="38291">MRRRNTIISILVLALIAGVAIYFSQKNTSSTIVSDQTAFAVEDTGNITKLFLADKNGNDVTLERKGNDWIVDGDFEARESGVNVLLSTINQLAVQAPVSKNKYETVLKKIASEGIKVEIYKNNNHDKPFKTFYVGSSNIDHTGNYMLLENATRPYLMHVEGFYGYLTPRFIVRSNDWRKKHIFKYAFGEIAEISTKYPDEPQKDFTIKSLGNNNFELYNGQSQKVENIDKPKLLSYVSMFKERNFESFEEIEAQSFQDSVAAQTPEMIVSVTDTAGEKTTVKTFKKRIENGEDLDGNEIEYDLDRFYATLNDSNFIVVQYFVFDPVTAELDYFKK</sequence>
<dbReference type="Pfam" id="PF14238">
    <property type="entry name" value="DUF4340"/>
    <property type="match status" value="1"/>
</dbReference>
<evidence type="ECO:0000259" key="1">
    <source>
        <dbReference type="Pfam" id="PF14238"/>
    </source>
</evidence>
<protein>
    <submittedName>
        <fullName evidence="2">DUF4340 domain-containing protein</fullName>
    </submittedName>
</protein>
<dbReference type="InterPro" id="IPR025641">
    <property type="entry name" value="DUF4340"/>
</dbReference>
<name>A0A6N6M8X4_9FLAO</name>
<feature type="domain" description="DUF4340" evidence="1">
    <location>
        <begin position="73"/>
        <end position="249"/>
    </location>
</feature>
<reference evidence="2 3" key="1">
    <citation type="submission" date="2019-09" db="EMBL/GenBank/DDBJ databases">
        <title>Genomes of Cryomorphaceae.</title>
        <authorList>
            <person name="Bowman J.P."/>
        </authorList>
    </citation>
    <scope>NUCLEOTIDE SEQUENCE [LARGE SCALE GENOMIC DNA]</scope>
    <source>
        <strain evidence="2 3">KCTC 52047</strain>
    </source>
</reference>
<accession>A0A6N6M8X4</accession>
<evidence type="ECO:0000313" key="3">
    <source>
        <dbReference type="Proteomes" id="UP000435357"/>
    </source>
</evidence>
<dbReference type="Proteomes" id="UP000435357">
    <property type="component" value="Unassembled WGS sequence"/>
</dbReference>
<organism evidence="2 3">
    <name type="scientific">Salibacter halophilus</name>
    <dbReference type="NCBI Taxonomy" id="1803916"/>
    <lineage>
        <taxon>Bacteria</taxon>
        <taxon>Pseudomonadati</taxon>
        <taxon>Bacteroidota</taxon>
        <taxon>Flavobacteriia</taxon>
        <taxon>Flavobacteriales</taxon>
        <taxon>Salibacteraceae</taxon>
        <taxon>Salibacter</taxon>
    </lineage>
</organism>
<dbReference type="EMBL" id="WACR01000004">
    <property type="protein sequence ID" value="KAB1064845.1"/>
    <property type="molecule type" value="Genomic_DNA"/>
</dbReference>
<comment type="caution">
    <text evidence="2">The sequence shown here is derived from an EMBL/GenBank/DDBJ whole genome shotgun (WGS) entry which is preliminary data.</text>
</comment>
<dbReference type="OrthoDB" id="931346at2"/>
<dbReference type="RefSeq" id="WP_151167165.1">
    <property type="nucleotide sequence ID" value="NZ_WACR01000004.1"/>
</dbReference>